<dbReference type="KEGG" id="mpsy:CEK71_18620"/>
<dbReference type="AlphaFoldDB" id="A0A1Z4C311"/>
<evidence type="ECO:0000313" key="3">
    <source>
        <dbReference type="Proteomes" id="UP000197019"/>
    </source>
</evidence>
<keyword evidence="3" id="KW-1185">Reference proteome</keyword>
<evidence type="ECO:0000259" key="1">
    <source>
        <dbReference type="Pfam" id="PF12281"/>
    </source>
</evidence>
<organism evidence="2 3">
    <name type="scientific">Methylovulum psychrotolerans</name>
    <dbReference type="NCBI Taxonomy" id="1704499"/>
    <lineage>
        <taxon>Bacteria</taxon>
        <taxon>Pseudomonadati</taxon>
        <taxon>Pseudomonadota</taxon>
        <taxon>Gammaproteobacteria</taxon>
        <taxon>Methylococcales</taxon>
        <taxon>Methylococcaceae</taxon>
        <taxon>Methylovulum</taxon>
    </lineage>
</organism>
<evidence type="ECO:0000313" key="2">
    <source>
        <dbReference type="EMBL" id="ASF47918.1"/>
    </source>
</evidence>
<proteinExistence type="predicted"/>
<dbReference type="Proteomes" id="UP000197019">
    <property type="component" value="Chromosome"/>
</dbReference>
<dbReference type="InterPro" id="IPR058575">
    <property type="entry name" value="NTP_transf_8_dom"/>
</dbReference>
<reference evidence="2 3" key="1">
    <citation type="submission" date="2017-06" db="EMBL/GenBank/DDBJ databases">
        <title>Genome Sequencing of the methanotroph Methylovulum psychrotolerants str. HV10-M2 isolated from a high-altitude environment.</title>
        <authorList>
            <person name="Mateos-Rivera A."/>
        </authorList>
    </citation>
    <scope>NUCLEOTIDE SEQUENCE [LARGE SCALE GENOMIC DNA]</scope>
    <source>
        <strain evidence="2 3">HV10_M2</strain>
    </source>
</reference>
<dbReference type="EMBL" id="CP022129">
    <property type="protein sequence ID" value="ASF47918.1"/>
    <property type="molecule type" value="Genomic_DNA"/>
</dbReference>
<dbReference type="OrthoDB" id="6142474at2"/>
<name>A0A1Z4C311_9GAMM</name>
<protein>
    <recommendedName>
        <fullName evidence="1">Nucleotidyltransferase-like domain-containing protein</fullName>
    </recommendedName>
</protein>
<dbReference type="RefSeq" id="WP_088620788.1">
    <property type="nucleotide sequence ID" value="NZ_CP022129.1"/>
</dbReference>
<sequence>MQFIEIDSNSNKIKINAIQCYEAWQDALNKWHPYKGSMMWRKLSGIDYLIHQTAKRQNSLGPRSETTEAIYTNFQTRKAELSERIKTLKTNQAKHARLCKAVYANRVPRMLADISRRLSDFPVLANKTLIVGTSALYAYEAAAAVYVEPDSVATEDSAVLWDTRKKISIAAAEPRGFIGLLKSVDKSFEVMGGNTARAANKEGFIVDLIQPASKKVLFSTYSSMADFPEDLVAVEIKGLAWLVSCPKFTAIGIDEQGFPVGLTVPDPRAFALHKHWLSTRDDRNPDKKKRDLEQSIAVFKLVNDKLAFLDFSDDALRAMPLAIRKSILM</sequence>
<accession>A0A1Z4C311</accession>
<feature type="domain" description="Nucleotidyltransferase-like" evidence="1">
    <location>
        <begin position="110"/>
        <end position="318"/>
    </location>
</feature>
<gene>
    <name evidence="2" type="ORF">CEK71_18620</name>
</gene>
<dbReference type="Pfam" id="PF12281">
    <property type="entry name" value="NTP_transf_8"/>
    <property type="match status" value="1"/>
</dbReference>